<sequence length="47" mass="5188">MNSALALKTQTCCQSFKNWLIECLGLRDSPPANKRPPTLSLVIIESV</sequence>
<evidence type="ECO:0000313" key="1">
    <source>
        <dbReference type="EMBL" id="DAE04222.1"/>
    </source>
</evidence>
<proteinExistence type="predicted"/>
<accession>A0A8S5PAX6</accession>
<organism evidence="1">
    <name type="scientific">Siphoviridae sp. ctmpG14</name>
    <dbReference type="NCBI Taxonomy" id="2825654"/>
    <lineage>
        <taxon>Viruses</taxon>
        <taxon>Duplodnaviria</taxon>
        <taxon>Heunggongvirae</taxon>
        <taxon>Uroviricota</taxon>
        <taxon>Caudoviricetes</taxon>
    </lineage>
</organism>
<protein>
    <submittedName>
        <fullName evidence="1">Uncharacterized protein</fullName>
    </submittedName>
</protein>
<reference evidence="1" key="1">
    <citation type="journal article" date="2021" name="Proc. Natl. Acad. Sci. U.S.A.">
        <title>A Catalog of Tens of Thousands of Viruses from Human Metagenomes Reveals Hidden Associations with Chronic Diseases.</title>
        <authorList>
            <person name="Tisza M.J."/>
            <person name="Buck C.B."/>
        </authorList>
    </citation>
    <scope>NUCLEOTIDE SEQUENCE</scope>
    <source>
        <strain evidence="1">CtmpG14</strain>
    </source>
</reference>
<name>A0A8S5PAX6_9CAUD</name>
<dbReference type="EMBL" id="BK015384">
    <property type="protein sequence ID" value="DAE04222.1"/>
    <property type="molecule type" value="Genomic_DNA"/>
</dbReference>